<reference evidence="2 3" key="1">
    <citation type="submission" date="2022-03" db="EMBL/GenBank/DDBJ databases">
        <authorList>
            <person name="Nunn A."/>
            <person name="Chopra R."/>
            <person name="Nunn A."/>
            <person name="Contreras Garrido A."/>
        </authorList>
    </citation>
    <scope>NUCLEOTIDE SEQUENCE [LARGE SCALE GENOMIC DNA]</scope>
</reference>
<sequence length="331" mass="38377">MDNMMKVKLSSRFICFCDIDSNRARSTLPLGLDGQAHLSYCGPCRPFQFNAYGGERAKQRESRHKERDLALGKRTKTTVSINPQTSKEDFDGIPEDLVFEIIGRLPAKSVARFLLVSKLWTRIIRSRAFIASFPLGSSSQPRLLIAFGGLDRRVERRSRRWHPSNNLSYQVYGNYFLLNYEGNVAIPFQATRYTFDVWVLDQDAEKQEWLRILTFSIEPWMALFHYMLRVRGITRTGEFILVPRSYTCNEVYVVHYNPNTDSFRKIMVHVNAGSDSRLPGPEGTVFLDYVESERQFMISDTDTVFYHFPLIIVLAKLKQCNHSFGYYSRSI</sequence>
<dbReference type="Pfam" id="PF00646">
    <property type="entry name" value="F-box"/>
    <property type="match status" value="1"/>
</dbReference>
<dbReference type="PANTHER" id="PTHR31111">
    <property type="entry name" value="BNAA05G37150D PROTEIN-RELATED"/>
    <property type="match status" value="1"/>
</dbReference>
<evidence type="ECO:0000259" key="1">
    <source>
        <dbReference type="PROSITE" id="PS50181"/>
    </source>
</evidence>
<keyword evidence="3" id="KW-1185">Reference proteome</keyword>
<feature type="domain" description="F-box" evidence="1">
    <location>
        <begin position="87"/>
        <end position="133"/>
    </location>
</feature>
<dbReference type="InterPro" id="IPR036047">
    <property type="entry name" value="F-box-like_dom_sf"/>
</dbReference>
<evidence type="ECO:0000313" key="2">
    <source>
        <dbReference type="EMBL" id="CAH2072667.1"/>
    </source>
</evidence>
<name>A0AAU9SVU2_THLAR</name>
<protein>
    <recommendedName>
        <fullName evidence="1">F-box domain-containing protein</fullName>
    </recommendedName>
</protein>
<dbReference type="SMART" id="SM00256">
    <property type="entry name" value="FBOX"/>
    <property type="match status" value="1"/>
</dbReference>
<gene>
    <name evidence="2" type="ORF">TAV2_LOCUS19737</name>
</gene>
<dbReference type="NCBIfam" id="TIGR01640">
    <property type="entry name" value="F_box_assoc_1"/>
    <property type="match status" value="1"/>
</dbReference>
<dbReference type="PANTHER" id="PTHR31111:SF67">
    <property type="entry name" value="F-BOX DOMAIN-CONTAINING PROTEIN"/>
    <property type="match status" value="1"/>
</dbReference>
<dbReference type="SUPFAM" id="SSF81383">
    <property type="entry name" value="F-box domain"/>
    <property type="match status" value="1"/>
</dbReference>
<dbReference type="InterPro" id="IPR017451">
    <property type="entry name" value="F-box-assoc_interact_dom"/>
</dbReference>
<dbReference type="EMBL" id="OU466862">
    <property type="protein sequence ID" value="CAH2072667.1"/>
    <property type="molecule type" value="Genomic_DNA"/>
</dbReference>
<dbReference type="InterPro" id="IPR013187">
    <property type="entry name" value="F-box-assoc_dom_typ3"/>
</dbReference>
<dbReference type="InterPro" id="IPR001810">
    <property type="entry name" value="F-box_dom"/>
</dbReference>
<dbReference type="PROSITE" id="PS50181">
    <property type="entry name" value="FBOX"/>
    <property type="match status" value="1"/>
</dbReference>
<organism evidence="2 3">
    <name type="scientific">Thlaspi arvense</name>
    <name type="common">Field penny-cress</name>
    <dbReference type="NCBI Taxonomy" id="13288"/>
    <lineage>
        <taxon>Eukaryota</taxon>
        <taxon>Viridiplantae</taxon>
        <taxon>Streptophyta</taxon>
        <taxon>Embryophyta</taxon>
        <taxon>Tracheophyta</taxon>
        <taxon>Spermatophyta</taxon>
        <taxon>Magnoliopsida</taxon>
        <taxon>eudicotyledons</taxon>
        <taxon>Gunneridae</taxon>
        <taxon>Pentapetalae</taxon>
        <taxon>rosids</taxon>
        <taxon>malvids</taxon>
        <taxon>Brassicales</taxon>
        <taxon>Brassicaceae</taxon>
        <taxon>Thlaspideae</taxon>
        <taxon>Thlaspi</taxon>
    </lineage>
</organism>
<dbReference type="Pfam" id="PF08268">
    <property type="entry name" value="FBA_3"/>
    <property type="match status" value="1"/>
</dbReference>
<proteinExistence type="predicted"/>
<dbReference type="Proteomes" id="UP000836841">
    <property type="component" value="Chromosome 6"/>
</dbReference>
<accession>A0AAU9SVU2</accession>
<dbReference type="AlphaFoldDB" id="A0AAU9SVU2"/>
<evidence type="ECO:0000313" key="3">
    <source>
        <dbReference type="Proteomes" id="UP000836841"/>
    </source>
</evidence>